<dbReference type="OMA" id="SPWHEEI"/>
<dbReference type="RefSeq" id="XP_001834405.1">
    <property type="nucleotide sequence ID" value="XM_001834353.2"/>
</dbReference>
<dbReference type="InterPro" id="IPR050300">
    <property type="entry name" value="GDXG_lipolytic_enzyme"/>
</dbReference>
<evidence type="ECO:0000313" key="4">
    <source>
        <dbReference type="Proteomes" id="UP000001861"/>
    </source>
</evidence>
<reference evidence="3 4" key="1">
    <citation type="journal article" date="2010" name="Proc. Natl. Acad. Sci. U.S.A.">
        <title>Insights into evolution of multicellular fungi from the assembled chromosomes of the mushroom Coprinopsis cinerea (Coprinus cinereus).</title>
        <authorList>
            <person name="Stajich J.E."/>
            <person name="Wilke S.K."/>
            <person name="Ahren D."/>
            <person name="Au C.H."/>
            <person name="Birren B.W."/>
            <person name="Borodovsky M."/>
            <person name="Burns C."/>
            <person name="Canback B."/>
            <person name="Casselton L.A."/>
            <person name="Cheng C.K."/>
            <person name="Deng J."/>
            <person name="Dietrich F.S."/>
            <person name="Fargo D.C."/>
            <person name="Farman M.L."/>
            <person name="Gathman A.C."/>
            <person name="Goldberg J."/>
            <person name="Guigo R."/>
            <person name="Hoegger P.J."/>
            <person name="Hooker J.B."/>
            <person name="Huggins A."/>
            <person name="James T.Y."/>
            <person name="Kamada T."/>
            <person name="Kilaru S."/>
            <person name="Kodira C."/>
            <person name="Kues U."/>
            <person name="Kupfer D."/>
            <person name="Kwan H.S."/>
            <person name="Lomsadze A."/>
            <person name="Li W."/>
            <person name="Lilly W.W."/>
            <person name="Ma L.J."/>
            <person name="Mackey A.J."/>
            <person name="Manning G."/>
            <person name="Martin F."/>
            <person name="Muraguchi H."/>
            <person name="Natvig D.O."/>
            <person name="Palmerini H."/>
            <person name="Ramesh M.A."/>
            <person name="Rehmeyer C.J."/>
            <person name="Roe B.A."/>
            <person name="Shenoy N."/>
            <person name="Stanke M."/>
            <person name="Ter-Hovhannisyan V."/>
            <person name="Tunlid A."/>
            <person name="Velagapudi R."/>
            <person name="Vision T.J."/>
            <person name="Zeng Q."/>
            <person name="Zolan M.E."/>
            <person name="Pukkila P.J."/>
        </authorList>
    </citation>
    <scope>NUCLEOTIDE SEQUENCE [LARGE SCALE GENOMIC DNA]</scope>
    <source>
        <strain evidence="4">Okayama-7 / 130 / ATCC MYA-4618 / FGSC 9003</strain>
    </source>
</reference>
<dbReference type="AlphaFoldDB" id="A8NKC0"/>
<dbReference type="GO" id="GO:0016787">
    <property type="term" value="F:hydrolase activity"/>
    <property type="evidence" value="ECO:0007669"/>
    <property type="project" value="UniProtKB-KW"/>
</dbReference>
<name>A8NKC0_COPC7</name>
<dbReference type="SUPFAM" id="SSF53474">
    <property type="entry name" value="alpha/beta-Hydrolases"/>
    <property type="match status" value="1"/>
</dbReference>
<dbReference type="EMBL" id="AACS02000010">
    <property type="protein sequence ID" value="EAU87382.1"/>
    <property type="molecule type" value="Genomic_DNA"/>
</dbReference>
<keyword evidence="1" id="KW-0378">Hydrolase</keyword>
<sequence>MSYASRHYYDEAWSDNHELPNLPGPSSCIYSSWTRRHQLPGTVEEFVDDSGLFWIGPKRKDRVILVVHGGGFCAPLAECSMSFWNYVRRQLNSRSHIEVGVAFLDYTPIQDAPFPTQLRQLAVAVDHLLATGTHPKDLHIVGDGMGGNIVMQFLSQLLHPIKSIGPITKLSSPIRGVYLMSPLVTAESRSESSKRTDFQGLVDVSHSLRRMGAYVNAIPTSRQQYAEPFDARDVWWDRLPQFADRFLVSVGEEVLGEETRRFTNAVLTREGTEVQFEFQEGGLHCNPYYDFFVSDNPSLVASLTNTTIEWLERGFLDAPV</sequence>
<comment type="caution">
    <text evidence="3">The sequence shown here is derived from an EMBL/GenBank/DDBJ whole genome shotgun (WGS) entry which is preliminary data.</text>
</comment>
<evidence type="ECO:0000256" key="1">
    <source>
        <dbReference type="ARBA" id="ARBA00022801"/>
    </source>
</evidence>
<dbReference type="eggNOG" id="ENOG502RDZA">
    <property type="taxonomic scope" value="Eukaryota"/>
</dbReference>
<dbReference type="Pfam" id="PF07859">
    <property type="entry name" value="Abhydrolase_3"/>
    <property type="match status" value="1"/>
</dbReference>
<dbReference type="PANTHER" id="PTHR48081">
    <property type="entry name" value="AB HYDROLASE SUPERFAMILY PROTEIN C4A8.06C"/>
    <property type="match status" value="1"/>
</dbReference>
<dbReference type="FunCoup" id="A8NKC0">
    <property type="interactions" value="21"/>
</dbReference>
<organism evidence="3 4">
    <name type="scientific">Coprinopsis cinerea (strain Okayama-7 / 130 / ATCC MYA-4618 / FGSC 9003)</name>
    <name type="common">Inky cap fungus</name>
    <name type="synonym">Hormographiella aspergillata</name>
    <dbReference type="NCBI Taxonomy" id="240176"/>
    <lineage>
        <taxon>Eukaryota</taxon>
        <taxon>Fungi</taxon>
        <taxon>Dikarya</taxon>
        <taxon>Basidiomycota</taxon>
        <taxon>Agaricomycotina</taxon>
        <taxon>Agaricomycetes</taxon>
        <taxon>Agaricomycetidae</taxon>
        <taxon>Agaricales</taxon>
        <taxon>Agaricineae</taxon>
        <taxon>Psathyrellaceae</taxon>
        <taxon>Coprinopsis</taxon>
    </lineage>
</organism>
<dbReference type="PANTHER" id="PTHR48081:SF31">
    <property type="entry name" value="STERYL ACETYL HYDROLASE MUG81-RELATED"/>
    <property type="match status" value="1"/>
</dbReference>
<keyword evidence="4" id="KW-1185">Reference proteome</keyword>
<dbReference type="KEGG" id="cci:CC1G_02141"/>
<feature type="domain" description="Alpha/beta hydrolase fold-3" evidence="2">
    <location>
        <begin position="65"/>
        <end position="285"/>
    </location>
</feature>
<gene>
    <name evidence="3" type="ORF">CC1G_02141</name>
</gene>
<proteinExistence type="predicted"/>
<dbReference type="VEuPathDB" id="FungiDB:CC1G_02141"/>
<evidence type="ECO:0000313" key="3">
    <source>
        <dbReference type="EMBL" id="EAU87382.1"/>
    </source>
</evidence>
<dbReference type="Proteomes" id="UP000001861">
    <property type="component" value="Unassembled WGS sequence"/>
</dbReference>
<dbReference type="Gene3D" id="3.40.50.1820">
    <property type="entry name" value="alpha/beta hydrolase"/>
    <property type="match status" value="1"/>
</dbReference>
<protein>
    <recommendedName>
        <fullName evidence="2">Alpha/beta hydrolase fold-3 domain-containing protein</fullName>
    </recommendedName>
</protein>
<dbReference type="InterPro" id="IPR029058">
    <property type="entry name" value="AB_hydrolase_fold"/>
</dbReference>
<dbReference type="STRING" id="240176.A8NKC0"/>
<accession>A8NKC0</accession>
<dbReference type="InterPro" id="IPR013094">
    <property type="entry name" value="AB_hydrolase_3"/>
</dbReference>
<dbReference type="GeneID" id="6010919"/>
<dbReference type="InParanoid" id="A8NKC0"/>
<dbReference type="OrthoDB" id="2152029at2759"/>
<evidence type="ECO:0000259" key="2">
    <source>
        <dbReference type="Pfam" id="PF07859"/>
    </source>
</evidence>